<dbReference type="Proteomes" id="UP000193642">
    <property type="component" value="Unassembled WGS sequence"/>
</dbReference>
<gene>
    <name evidence="2" type="ORF">BCR33DRAFT_459210</name>
</gene>
<organism evidence="2 3">
    <name type="scientific">Rhizoclosmatium globosum</name>
    <dbReference type="NCBI Taxonomy" id="329046"/>
    <lineage>
        <taxon>Eukaryota</taxon>
        <taxon>Fungi</taxon>
        <taxon>Fungi incertae sedis</taxon>
        <taxon>Chytridiomycota</taxon>
        <taxon>Chytridiomycota incertae sedis</taxon>
        <taxon>Chytridiomycetes</taxon>
        <taxon>Chytridiales</taxon>
        <taxon>Chytriomycetaceae</taxon>
        <taxon>Rhizoclosmatium</taxon>
    </lineage>
</organism>
<dbReference type="AlphaFoldDB" id="A0A1Y2CX21"/>
<proteinExistence type="predicted"/>
<dbReference type="PANTHER" id="PTHR10334">
    <property type="entry name" value="CYSTEINE-RICH SECRETORY PROTEIN-RELATED"/>
    <property type="match status" value="1"/>
</dbReference>
<dbReference type="InterPro" id="IPR014044">
    <property type="entry name" value="CAP_dom"/>
</dbReference>
<dbReference type="OrthoDB" id="2128882at2759"/>
<dbReference type="EMBL" id="MCGO01000005">
    <property type="protein sequence ID" value="ORY51581.1"/>
    <property type="molecule type" value="Genomic_DNA"/>
</dbReference>
<name>A0A1Y2CX21_9FUNG</name>
<dbReference type="InterPro" id="IPR035940">
    <property type="entry name" value="CAP_sf"/>
</dbReference>
<dbReference type="SUPFAM" id="SSF55797">
    <property type="entry name" value="PR-1-like"/>
    <property type="match status" value="1"/>
</dbReference>
<evidence type="ECO:0000259" key="1">
    <source>
        <dbReference type="SMART" id="SM00198"/>
    </source>
</evidence>
<feature type="domain" description="SCP" evidence="1">
    <location>
        <begin position="8"/>
        <end position="148"/>
    </location>
</feature>
<dbReference type="PRINTS" id="PR00837">
    <property type="entry name" value="V5TPXLIKE"/>
</dbReference>
<evidence type="ECO:0000313" key="2">
    <source>
        <dbReference type="EMBL" id="ORY51581.1"/>
    </source>
</evidence>
<dbReference type="STRING" id="329046.A0A1Y2CX21"/>
<dbReference type="SMART" id="SM00198">
    <property type="entry name" value="SCP"/>
    <property type="match status" value="1"/>
</dbReference>
<dbReference type="Gene3D" id="3.40.33.10">
    <property type="entry name" value="CAP"/>
    <property type="match status" value="1"/>
</dbReference>
<dbReference type="InterPro" id="IPR001283">
    <property type="entry name" value="CRISP-related"/>
</dbReference>
<comment type="caution">
    <text evidence="2">The sequence shown here is derived from an EMBL/GenBank/DDBJ whole genome shotgun (WGS) entry which is preliminary data.</text>
</comment>
<accession>A0A1Y2CX21</accession>
<protein>
    <submittedName>
        <fullName evidence="2">PR-1-like protein</fullName>
    </submittedName>
</protein>
<keyword evidence="3" id="KW-1185">Reference proteome</keyword>
<dbReference type="Pfam" id="PF00188">
    <property type="entry name" value="CAP"/>
    <property type="match status" value="1"/>
</dbReference>
<sequence>MPNALTSTDITTIVDLHNAYRASNGIAPLQWASNIADYAVSWATASATFPHCTNTTYPHGEFGPKGEYGQNIASSWGDSPSYPVDQLYSVTGLIKGWSDEAIPQSPGSYNHATQMLWGATTSVGCAKVNGQGCNVLVCDYFPRGNFIGQQWNTVGGKLGSTGAMITGIGTDTRLYSKNALDGQWTKVNSGAGLIDLIKVPTGFVGVAPIIPCGLPLHLRVPGHWFPTQECLEYCSLER</sequence>
<reference evidence="2 3" key="1">
    <citation type="submission" date="2016-07" db="EMBL/GenBank/DDBJ databases">
        <title>Pervasive Adenine N6-methylation of Active Genes in Fungi.</title>
        <authorList>
            <consortium name="DOE Joint Genome Institute"/>
            <person name="Mondo S.J."/>
            <person name="Dannebaum R.O."/>
            <person name="Kuo R.C."/>
            <person name="Labutti K."/>
            <person name="Haridas S."/>
            <person name="Kuo A."/>
            <person name="Salamov A."/>
            <person name="Ahrendt S.R."/>
            <person name="Lipzen A."/>
            <person name="Sullivan W."/>
            <person name="Andreopoulos W.B."/>
            <person name="Clum A."/>
            <person name="Lindquist E."/>
            <person name="Daum C."/>
            <person name="Ramamoorthy G.K."/>
            <person name="Gryganskyi A."/>
            <person name="Culley D."/>
            <person name="Magnuson J.K."/>
            <person name="James T.Y."/>
            <person name="O'Malley M.A."/>
            <person name="Stajich J.E."/>
            <person name="Spatafora J.W."/>
            <person name="Visel A."/>
            <person name="Grigoriev I.V."/>
        </authorList>
    </citation>
    <scope>NUCLEOTIDE SEQUENCE [LARGE SCALE GENOMIC DNA]</scope>
    <source>
        <strain evidence="2 3">JEL800</strain>
    </source>
</reference>
<evidence type="ECO:0000313" key="3">
    <source>
        <dbReference type="Proteomes" id="UP000193642"/>
    </source>
</evidence>